<gene>
    <name evidence="3" type="ORF">MAE30S32_37040</name>
</gene>
<dbReference type="EMBL" id="BHVU01000291">
    <property type="protein sequence ID" value="GCA95052.1"/>
    <property type="molecule type" value="Genomic_DNA"/>
</dbReference>
<dbReference type="NCBIfam" id="TIGR02595">
    <property type="entry name" value="PEP_CTERM"/>
    <property type="match status" value="1"/>
</dbReference>
<keyword evidence="2" id="KW-0732">Signal</keyword>
<proteinExistence type="predicted"/>
<dbReference type="RefSeq" id="WP_147072779.1">
    <property type="nucleotide sequence ID" value="NZ_BHVU01000291.1"/>
</dbReference>
<evidence type="ECO:0000256" key="2">
    <source>
        <dbReference type="SAM" id="SignalP"/>
    </source>
</evidence>
<evidence type="ECO:0000313" key="4">
    <source>
        <dbReference type="Proteomes" id="UP000321223"/>
    </source>
</evidence>
<evidence type="ECO:0000313" key="3">
    <source>
        <dbReference type="EMBL" id="GCA95052.1"/>
    </source>
</evidence>
<name>A0A510PMJ8_MICAE</name>
<evidence type="ECO:0000256" key="1">
    <source>
        <dbReference type="SAM" id="MobiDB-lite"/>
    </source>
</evidence>
<sequence length="402" mass="43587">MKITHKLLFSSWLLLGVTVAPSQVLAGPFNSPGPFVNPVVDGVPCPPEVPGKEYSEDPDRDGNPSHNPNPGQVIAWDGNGNPSPNHCPNLGLLGGTTNTSNFLTLWNPQSGIAAPDPFQVDALANRKDLLFYEVIEDEVTLVFSTGLPGGPRTDYDNYIFYERPNFKVLLPSPYKKIGVWATPAQINQVEPNNVEGLELWAPVKDATVPLEQRINSVLLQGPEVPVDDANRYSLFGDPLGCSVFKSNGDCLFLKANIAGAITPLFPGLDITSAKIDLDGLMTWENDILFSLKPIDGNNDGIITDNDPSKDLDGGEIFVWRSTESSAKFLIHGGHVWDTVFNVKDTVEFWTGLRPGTENIDALEAVAVHTPEPSTFLSLLTLGTLGAASTLKRKLKSSKSEEN</sequence>
<dbReference type="InterPro" id="IPR013424">
    <property type="entry name" value="Ice-binding_C"/>
</dbReference>
<feature type="chain" id="PRO_5021768447" evidence="2">
    <location>
        <begin position="27"/>
        <end position="402"/>
    </location>
</feature>
<feature type="compositionally biased region" description="Basic and acidic residues" evidence="1">
    <location>
        <begin position="50"/>
        <end position="63"/>
    </location>
</feature>
<feature type="signal peptide" evidence="2">
    <location>
        <begin position="1"/>
        <end position="26"/>
    </location>
</feature>
<reference evidence="3 4" key="1">
    <citation type="journal article" date="2019" name="Appl. Environ. Microbiol.">
        <title>Co-occurrence of broad and narrow host-range viruses infecting the toxic bloom-forming cyanobacterium Microcystis aeruginosa.</title>
        <authorList>
            <person name="Morimoto D."/>
            <person name="Tominaga K."/>
            <person name="Nishimura Y."/>
            <person name="Yoshida N."/>
            <person name="Kimura S."/>
            <person name="Sako Y."/>
            <person name="Yoshida T."/>
        </authorList>
    </citation>
    <scope>NUCLEOTIDE SEQUENCE [LARGE SCALE GENOMIC DNA]</scope>
    <source>
        <strain evidence="3 4">11-30S32</strain>
    </source>
</reference>
<protein>
    <submittedName>
        <fullName evidence="3">PEP-CTERM sorting domain-containing protein</fullName>
    </submittedName>
</protein>
<comment type="caution">
    <text evidence="3">The sequence shown here is derived from an EMBL/GenBank/DDBJ whole genome shotgun (WGS) entry which is preliminary data.</text>
</comment>
<feature type="region of interest" description="Disordered" evidence="1">
    <location>
        <begin position="46"/>
        <end position="80"/>
    </location>
</feature>
<organism evidence="3 4">
    <name type="scientific">Microcystis aeruginosa 11-30S32</name>
    <dbReference type="NCBI Taxonomy" id="2358142"/>
    <lineage>
        <taxon>Bacteria</taxon>
        <taxon>Bacillati</taxon>
        <taxon>Cyanobacteriota</taxon>
        <taxon>Cyanophyceae</taxon>
        <taxon>Oscillatoriophycideae</taxon>
        <taxon>Chroococcales</taxon>
        <taxon>Microcystaceae</taxon>
        <taxon>Microcystis</taxon>
    </lineage>
</organism>
<accession>A0A510PMJ8</accession>
<dbReference type="Proteomes" id="UP000321223">
    <property type="component" value="Unassembled WGS sequence"/>
</dbReference>
<dbReference type="AlphaFoldDB" id="A0A510PMJ8"/>